<name>A0A5P2C7U4_STRVZ</name>
<dbReference type="OrthoDB" id="4328060at2"/>
<organism evidence="1 2">
    <name type="scientific">Streptomyces venezuelae</name>
    <dbReference type="NCBI Taxonomy" id="54571"/>
    <lineage>
        <taxon>Bacteria</taxon>
        <taxon>Bacillati</taxon>
        <taxon>Actinomycetota</taxon>
        <taxon>Actinomycetes</taxon>
        <taxon>Kitasatosporales</taxon>
        <taxon>Streptomycetaceae</taxon>
        <taxon>Streptomyces</taxon>
    </lineage>
</organism>
<accession>A0A5P2C7U4</accession>
<proteinExistence type="predicted"/>
<dbReference type="EMBL" id="CP029192">
    <property type="protein sequence ID" value="QES36779.1"/>
    <property type="molecule type" value="Genomic_DNA"/>
</dbReference>
<evidence type="ECO:0000313" key="1">
    <source>
        <dbReference type="EMBL" id="QES36779.1"/>
    </source>
</evidence>
<dbReference type="AlphaFoldDB" id="A0A5P2C7U4"/>
<reference evidence="1 2" key="1">
    <citation type="submission" date="2018-05" db="EMBL/GenBank/DDBJ databases">
        <title>Streptomyces venezuelae.</title>
        <authorList>
            <person name="Kim W."/>
            <person name="Lee N."/>
            <person name="Cho B.-K."/>
        </authorList>
    </citation>
    <scope>NUCLEOTIDE SEQUENCE [LARGE SCALE GENOMIC DNA]</scope>
    <source>
        <strain evidence="1 2">ATCC 14584</strain>
    </source>
</reference>
<sequence>MQAAPVRATQVRTTATTSAPVRATAIPSVADALRAVESLLLSGGQRTARRNAWTSVLEDRRRAKDRVETLRVLEEAGTATRTS</sequence>
<gene>
    <name evidence="1" type="ORF">DEJ48_28305</name>
</gene>
<dbReference type="Proteomes" id="UP000322927">
    <property type="component" value="Chromosome"/>
</dbReference>
<protein>
    <submittedName>
        <fullName evidence="1">Uncharacterized protein</fullName>
    </submittedName>
</protein>
<evidence type="ECO:0000313" key="2">
    <source>
        <dbReference type="Proteomes" id="UP000322927"/>
    </source>
</evidence>
<dbReference type="RefSeq" id="WP_150219042.1">
    <property type="nucleotide sequence ID" value="NZ_CP029192.1"/>
</dbReference>